<feature type="region of interest" description="Disordered" evidence="1">
    <location>
        <begin position="567"/>
        <end position="619"/>
    </location>
</feature>
<feature type="region of interest" description="Disordered" evidence="1">
    <location>
        <begin position="102"/>
        <end position="137"/>
    </location>
</feature>
<dbReference type="VEuPathDB" id="ToxoDB:CSUI_004810"/>
<dbReference type="OrthoDB" id="346562at2759"/>
<dbReference type="RefSeq" id="XP_067923028.1">
    <property type="nucleotide sequence ID" value="XM_068064994.1"/>
</dbReference>
<feature type="transmembrane region" description="Helical" evidence="2">
    <location>
        <begin position="896"/>
        <end position="919"/>
    </location>
</feature>
<organism evidence="3 4">
    <name type="scientific">Cystoisospora suis</name>
    <dbReference type="NCBI Taxonomy" id="483139"/>
    <lineage>
        <taxon>Eukaryota</taxon>
        <taxon>Sar</taxon>
        <taxon>Alveolata</taxon>
        <taxon>Apicomplexa</taxon>
        <taxon>Conoidasida</taxon>
        <taxon>Coccidia</taxon>
        <taxon>Eucoccidiorida</taxon>
        <taxon>Eimeriorina</taxon>
        <taxon>Sarcocystidae</taxon>
        <taxon>Cystoisospora</taxon>
    </lineage>
</organism>
<feature type="region of interest" description="Disordered" evidence="1">
    <location>
        <begin position="728"/>
        <end position="765"/>
    </location>
</feature>
<feature type="transmembrane region" description="Helical" evidence="2">
    <location>
        <begin position="1110"/>
        <end position="1127"/>
    </location>
</feature>
<dbReference type="Proteomes" id="UP000221165">
    <property type="component" value="Unassembled WGS sequence"/>
</dbReference>
<keyword evidence="2" id="KW-1133">Transmembrane helix</keyword>
<feature type="compositionally biased region" description="Low complexity" evidence="1">
    <location>
        <begin position="111"/>
        <end position="122"/>
    </location>
</feature>
<feature type="region of interest" description="Disordered" evidence="1">
    <location>
        <begin position="439"/>
        <end position="460"/>
    </location>
</feature>
<sequence length="1286" mass="139936">MASCTCGFALPPSTERQRGRNRCPTYPIMSDGEVGIQYRSAIARQGSAESENGATGLHSPGSSARLSFKCRAHAGCTEATSADAVFRHSRFSTSLSPQSESSVVTTSCANRSPRSSSQVSPVGPGGTPTAGPVTGTRPFACVSPRPEYDKNSALSGGESATALCRHKPARHLSEVFPVPRRSPLFVRLFSVSFSSLWLSSCLSVALLFPLCFLCEGRMIVTYPDTLSNYPPIVETYFAPWSQNFTSTSGRLRYFAKTCDLDHYFYLDEADLDGYPSSKGRHALHGLDFSDASLSLSLPGRDALEDNELPSTGESGGLLHGALRRLQESFPSVGGFPWVWWRPAHDPLSVSGSSLFSFGGTEVGDKQGSEESRSGREMTSNRSESEGGGDSSQDSIHPGSTRGSRSPSVSRSPVVGPDGTEERPGDRGGLFRFLLSRKYPRDPPQVRSKLQSERGEERLGGGIDDLSLLTAGVRRPNRHLTHAAPSGCLNCGDRPDSHPVMPRVSWMYRWASSPVTYLSNLSSYMPFSFRSPPAQYVLFRKGATDASAAQRRNPSVSTVEPSPAVVLHGDGAETGPVLSENSSSTSAGSSDFIGSDARQSHPNVEIHGSETAEEPCDRKKDGGCPTTDLWPSIAAFWNWVCSFSRLGRGEQRGSSLSPFVLLNTLVSPTASMVPPDMGRKTDISAPFSGRFITWPMSEKKDNVSEQVLVTTSTTNRQLQHESPHLSAWMPSSAFMSGDQRAEEVETGRRGEHETSKPSESGTGKSDALFLSNREEEGAVGDDKVLWLFDQCNDATAVQRLVNAANSNHAGALIFTNTTFSDTLSAVRFSKGGIDGLKQLAFSSRLPPSPSMPVFSIPDSRLTREIKDRLRSGDTVEVVVDTLPADYVNCALLEPVKWASLAFIPLWGGLALLWYLVCNYVSRFDVSPLHRLLLLPPVLKTAFLVTAFGFYAQCPDYLGNSTQYIMMAYMGLNTIFNTIFYGIFLLLAKGFMITREVFGRKESLSLALLVSLVYIITSVNQVEEAETLPALILLYVALLGSILTSAGRNIRHLQLRLAYVQMVRVHDWEAALNVKLWMLRSLYRVATAFFLLQISQKIILFEVFDRQDFSEIVGTVLEWLCFVALALIFRPREQILFFSLMQHTPETYTILPMYSARPYASRSDECSDGAVSVGGGHGDTISGNEGAGRFGSEQRRRGFSFYVGDLFRKVSGAFAQLRSSLTGGRPSNSEGFLGGAGMPGGSGSPIVILNPAAEEEEERGGYVSLTNMVVGTLVPPSKEARRNNGNNL</sequence>
<feature type="compositionally biased region" description="Basic and acidic residues" evidence="1">
    <location>
        <begin position="606"/>
        <end position="619"/>
    </location>
</feature>
<keyword evidence="4" id="KW-1185">Reference proteome</keyword>
<reference evidence="3 4" key="1">
    <citation type="journal article" date="2017" name="Int. J. Parasitol.">
        <title>The genome of the protozoan parasite Cystoisospora suis and a reverse vaccinology approach to identify vaccine candidates.</title>
        <authorList>
            <person name="Palmieri N."/>
            <person name="Shrestha A."/>
            <person name="Ruttkowski B."/>
            <person name="Beck T."/>
            <person name="Vogl C."/>
            <person name="Tomley F."/>
            <person name="Blake D.P."/>
            <person name="Joachim A."/>
        </authorList>
    </citation>
    <scope>NUCLEOTIDE SEQUENCE [LARGE SCALE GENOMIC DNA]</scope>
    <source>
        <strain evidence="3 4">Wien I</strain>
    </source>
</reference>
<feature type="compositionally biased region" description="Low complexity" evidence="1">
    <location>
        <begin position="578"/>
        <end position="594"/>
    </location>
</feature>
<evidence type="ECO:0000313" key="3">
    <source>
        <dbReference type="EMBL" id="PHJ21345.1"/>
    </source>
</evidence>
<protein>
    <submittedName>
        <fullName evidence="3">Transmembrane protein</fullName>
    </submittedName>
</protein>
<gene>
    <name evidence="3" type="ORF">CSUI_004810</name>
</gene>
<dbReference type="EMBL" id="MIGC01002284">
    <property type="protein sequence ID" value="PHJ21345.1"/>
    <property type="molecule type" value="Genomic_DNA"/>
</dbReference>
<name>A0A2C6KZL0_9APIC</name>
<feature type="compositionally biased region" description="Basic and acidic residues" evidence="1">
    <location>
        <begin position="738"/>
        <end position="755"/>
    </location>
</feature>
<keyword evidence="2 3" id="KW-0812">Transmembrane</keyword>
<feature type="transmembrane region" description="Helical" evidence="2">
    <location>
        <begin position="931"/>
        <end position="950"/>
    </location>
</feature>
<feature type="compositionally biased region" description="Basic and acidic residues" evidence="1">
    <location>
        <begin position="449"/>
        <end position="458"/>
    </location>
</feature>
<evidence type="ECO:0000256" key="1">
    <source>
        <dbReference type="SAM" id="MobiDB-lite"/>
    </source>
</evidence>
<dbReference type="GeneID" id="94428205"/>
<dbReference type="PANTHER" id="PTHR36329:SF1">
    <property type="entry name" value="TRANSMEMBRANE PROTEIN"/>
    <property type="match status" value="1"/>
</dbReference>
<evidence type="ECO:0000256" key="2">
    <source>
        <dbReference type="SAM" id="Phobius"/>
    </source>
</evidence>
<feature type="region of interest" description="Disordered" evidence="1">
    <location>
        <begin position="357"/>
        <end position="427"/>
    </location>
</feature>
<comment type="caution">
    <text evidence="3">The sequence shown here is derived from an EMBL/GenBank/DDBJ whole genome shotgun (WGS) entry which is preliminary data.</text>
</comment>
<evidence type="ECO:0000313" key="4">
    <source>
        <dbReference type="Proteomes" id="UP000221165"/>
    </source>
</evidence>
<feature type="transmembrane region" description="Helical" evidence="2">
    <location>
        <begin position="1002"/>
        <end position="1020"/>
    </location>
</feature>
<keyword evidence="2" id="KW-0472">Membrane</keyword>
<feature type="transmembrane region" description="Helical" evidence="2">
    <location>
        <begin position="1026"/>
        <end position="1044"/>
    </location>
</feature>
<dbReference type="PANTHER" id="PTHR36329">
    <property type="entry name" value="TRANSMEMBRANE PROTEIN"/>
    <property type="match status" value="1"/>
</dbReference>
<accession>A0A2C6KZL0</accession>
<proteinExistence type="predicted"/>
<feature type="compositionally biased region" description="Low complexity" evidence="1">
    <location>
        <begin position="390"/>
        <end position="416"/>
    </location>
</feature>
<feature type="compositionally biased region" description="Basic and acidic residues" evidence="1">
    <location>
        <begin position="362"/>
        <end position="375"/>
    </location>
</feature>
<feature type="transmembrane region" description="Helical" evidence="2">
    <location>
        <begin position="962"/>
        <end position="990"/>
    </location>
</feature>